<dbReference type="PANTHER" id="PTHR45658">
    <property type="entry name" value="GATA TRANSCRIPTION FACTOR"/>
    <property type="match status" value="1"/>
</dbReference>
<dbReference type="STRING" id="685588.A0A067TP74"/>
<keyword evidence="3" id="KW-0862">Zinc</keyword>
<sequence length="336" mass="36547">MPASGTQAQSFGIKSPPAYEFSKRKRWADLLLTELVDNVAFVLSPACKIWFCGTAVTETLGWRDADLLDFDFMELVDVTDQARFRGAFEEAMKNNSEFNLSIKLKGSDSPLSYPSSNSSKSAVFDIKCYPYTTTESELEVKCLIAMVAPYPSRNTAMLHTILDLKAQNDRLQRKVAEYRERASPDSPITGQSPSPQAGPMYATSSLLVHTTTKPPMSGAGPIFNRPTDHPNTYPLSSRPVGGLKGSTTDSDVGSLCVSGSSNAEDQSEEGAKKKKLKRSLNMEQHVCVTCGRTDSPEWRKGPGGPKTLCNACGLRWAKQNRKADDPLEGASSSADA</sequence>
<dbReference type="CDD" id="cd00202">
    <property type="entry name" value="ZnF_GATA"/>
    <property type="match status" value="1"/>
</dbReference>
<protein>
    <recommendedName>
        <fullName evidence="6">GATA-type domain-containing protein</fullName>
    </recommendedName>
</protein>
<dbReference type="PANTHER" id="PTHR45658:SF18">
    <property type="entry name" value="PROTEIN GAT2"/>
    <property type="match status" value="1"/>
</dbReference>
<accession>A0A067TP74</accession>
<dbReference type="Gene3D" id="3.30.450.20">
    <property type="entry name" value="PAS domain"/>
    <property type="match status" value="1"/>
</dbReference>
<keyword evidence="1" id="KW-0479">Metal-binding</keyword>
<proteinExistence type="predicted"/>
<evidence type="ECO:0000259" key="6">
    <source>
        <dbReference type="PROSITE" id="PS50114"/>
    </source>
</evidence>
<dbReference type="GO" id="GO:0008270">
    <property type="term" value="F:zinc ion binding"/>
    <property type="evidence" value="ECO:0007669"/>
    <property type="project" value="UniProtKB-KW"/>
</dbReference>
<dbReference type="Pfam" id="PF00320">
    <property type="entry name" value="GATA"/>
    <property type="match status" value="1"/>
</dbReference>
<evidence type="ECO:0000256" key="2">
    <source>
        <dbReference type="ARBA" id="ARBA00022771"/>
    </source>
</evidence>
<dbReference type="GO" id="GO:0043565">
    <property type="term" value="F:sequence-specific DNA binding"/>
    <property type="evidence" value="ECO:0007669"/>
    <property type="project" value="InterPro"/>
</dbReference>
<dbReference type="InterPro" id="IPR035965">
    <property type="entry name" value="PAS-like_dom_sf"/>
</dbReference>
<dbReference type="PROSITE" id="PS50114">
    <property type="entry name" value="GATA_ZN_FINGER_2"/>
    <property type="match status" value="1"/>
</dbReference>
<dbReference type="HOGENOM" id="CLU_024414_1_1_1"/>
<dbReference type="AlphaFoldDB" id="A0A067TP74"/>
<evidence type="ECO:0000256" key="1">
    <source>
        <dbReference type="ARBA" id="ARBA00022723"/>
    </source>
</evidence>
<feature type="compositionally biased region" description="Polar residues" evidence="5">
    <location>
        <begin position="186"/>
        <end position="195"/>
    </location>
</feature>
<dbReference type="GO" id="GO:0006355">
    <property type="term" value="P:regulation of DNA-templated transcription"/>
    <property type="evidence" value="ECO:0007669"/>
    <property type="project" value="InterPro"/>
</dbReference>
<evidence type="ECO:0000313" key="8">
    <source>
        <dbReference type="Proteomes" id="UP000027222"/>
    </source>
</evidence>
<evidence type="ECO:0000256" key="5">
    <source>
        <dbReference type="SAM" id="MobiDB-lite"/>
    </source>
</evidence>
<keyword evidence="8" id="KW-1185">Reference proteome</keyword>
<organism evidence="7 8">
    <name type="scientific">Galerina marginata (strain CBS 339.88)</name>
    <dbReference type="NCBI Taxonomy" id="685588"/>
    <lineage>
        <taxon>Eukaryota</taxon>
        <taxon>Fungi</taxon>
        <taxon>Dikarya</taxon>
        <taxon>Basidiomycota</taxon>
        <taxon>Agaricomycotina</taxon>
        <taxon>Agaricomycetes</taxon>
        <taxon>Agaricomycetidae</taxon>
        <taxon>Agaricales</taxon>
        <taxon>Agaricineae</taxon>
        <taxon>Strophariaceae</taxon>
        <taxon>Galerina</taxon>
    </lineage>
</organism>
<dbReference type="SUPFAM" id="SSF55785">
    <property type="entry name" value="PYP-like sensor domain (PAS domain)"/>
    <property type="match status" value="1"/>
</dbReference>
<evidence type="ECO:0000256" key="4">
    <source>
        <dbReference type="PROSITE-ProRule" id="PRU00094"/>
    </source>
</evidence>
<evidence type="ECO:0000313" key="7">
    <source>
        <dbReference type="EMBL" id="KDR81724.1"/>
    </source>
</evidence>
<dbReference type="Gene3D" id="3.30.50.10">
    <property type="entry name" value="Erythroid Transcription Factor GATA-1, subunit A"/>
    <property type="match status" value="1"/>
</dbReference>
<dbReference type="SUPFAM" id="SSF57716">
    <property type="entry name" value="Glucocorticoid receptor-like (DNA-binding domain)"/>
    <property type="match status" value="1"/>
</dbReference>
<reference evidence="8" key="1">
    <citation type="journal article" date="2014" name="Proc. Natl. Acad. Sci. U.S.A.">
        <title>Extensive sampling of basidiomycete genomes demonstrates inadequacy of the white-rot/brown-rot paradigm for wood decay fungi.</title>
        <authorList>
            <person name="Riley R."/>
            <person name="Salamov A.A."/>
            <person name="Brown D.W."/>
            <person name="Nagy L.G."/>
            <person name="Floudas D."/>
            <person name="Held B.W."/>
            <person name="Levasseur A."/>
            <person name="Lombard V."/>
            <person name="Morin E."/>
            <person name="Otillar R."/>
            <person name="Lindquist E.A."/>
            <person name="Sun H."/>
            <person name="LaButti K.M."/>
            <person name="Schmutz J."/>
            <person name="Jabbour D."/>
            <person name="Luo H."/>
            <person name="Baker S.E."/>
            <person name="Pisabarro A.G."/>
            <person name="Walton J.D."/>
            <person name="Blanchette R.A."/>
            <person name="Henrissat B."/>
            <person name="Martin F."/>
            <person name="Cullen D."/>
            <person name="Hibbett D.S."/>
            <person name="Grigoriev I.V."/>
        </authorList>
    </citation>
    <scope>NUCLEOTIDE SEQUENCE [LARGE SCALE GENOMIC DNA]</scope>
    <source>
        <strain evidence="8">CBS 339.88</strain>
    </source>
</reference>
<evidence type="ECO:0000256" key="3">
    <source>
        <dbReference type="ARBA" id="ARBA00022833"/>
    </source>
</evidence>
<dbReference type="InterPro" id="IPR013088">
    <property type="entry name" value="Znf_NHR/GATA"/>
</dbReference>
<dbReference type="PROSITE" id="PS00344">
    <property type="entry name" value="GATA_ZN_FINGER_1"/>
    <property type="match status" value="1"/>
</dbReference>
<feature type="compositionally biased region" description="Polar residues" evidence="5">
    <location>
        <begin position="202"/>
        <end position="214"/>
    </location>
</feature>
<feature type="region of interest" description="Disordered" evidence="5">
    <location>
        <begin position="178"/>
        <end position="278"/>
    </location>
</feature>
<dbReference type="EMBL" id="KL142370">
    <property type="protein sequence ID" value="KDR81724.1"/>
    <property type="molecule type" value="Genomic_DNA"/>
</dbReference>
<gene>
    <name evidence="7" type="ORF">GALMADRAFT_239880</name>
</gene>
<dbReference type="InterPro" id="IPR000679">
    <property type="entry name" value="Znf_GATA"/>
</dbReference>
<name>A0A067TP74_GALM3</name>
<dbReference type="OrthoDB" id="2162994at2759"/>
<feature type="domain" description="GATA-type" evidence="6">
    <location>
        <begin position="281"/>
        <end position="314"/>
    </location>
</feature>
<dbReference type="InterPro" id="IPR051140">
    <property type="entry name" value="GATA_TF"/>
</dbReference>
<dbReference type="Proteomes" id="UP000027222">
    <property type="component" value="Unassembled WGS sequence"/>
</dbReference>
<feature type="compositionally biased region" description="Polar residues" evidence="5">
    <location>
        <begin position="245"/>
        <end position="264"/>
    </location>
</feature>
<dbReference type="SMART" id="SM00401">
    <property type="entry name" value="ZnF_GATA"/>
    <property type="match status" value="1"/>
</dbReference>
<keyword evidence="2 4" id="KW-0863">Zinc-finger</keyword>